<dbReference type="EMBL" id="JBHSGS010000065">
    <property type="protein sequence ID" value="MFC4720579.1"/>
    <property type="molecule type" value="Genomic_DNA"/>
</dbReference>
<comment type="subcellular location">
    <subcellularLocation>
        <location evidence="7">Cell membrane</location>
        <topology evidence="7">Single-pass type II membrane protein</topology>
    </subcellularLocation>
    <text evidence="7">Localizes to the division septum where it forms a ring structure.</text>
</comment>
<keyword evidence="3 7" id="KW-0812">Transmembrane</keyword>
<keyword evidence="1 7" id="KW-1003">Cell membrane</keyword>
<dbReference type="Proteomes" id="UP001595969">
    <property type="component" value="Unassembled WGS sequence"/>
</dbReference>
<dbReference type="RefSeq" id="WP_204652940.1">
    <property type="nucleotide sequence ID" value="NZ_JAFBFD010000003.1"/>
</dbReference>
<comment type="caution">
    <text evidence="10">The sequence shown here is derived from an EMBL/GenBank/DDBJ whole genome shotgun (WGS) entry which is preliminary data.</text>
</comment>
<evidence type="ECO:0000256" key="8">
    <source>
        <dbReference type="NCBIfam" id="TIGR02209"/>
    </source>
</evidence>
<dbReference type="HAMAP" id="MF_00910">
    <property type="entry name" value="FtsL"/>
    <property type="match status" value="1"/>
</dbReference>
<evidence type="ECO:0000256" key="4">
    <source>
        <dbReference type="ARBA" id="ARBA00022989"/>
    </source>
</evidence>
<protein>
    <recommendedName>
        <fullName evidence="7 8">Cell division protein FtsL</fullName>
    </recommendedName>
</protein>
<keyword evidence="2 7" id="KW-0132">Cell division</keyword>
<keyword evidence="6 7" id="KW-0131">Cell cycle</keyword>
<feature type="transmembrane region" description="Helical" evidence="7">
    <location>
        <begin position="55"/>
        <end position="74"/>
    </location>
</feature>
<proteinExistence type="inferred from homology"/>
<evidence type="ECO:0000256" key="9">
    <source>
        <dbReference type="SAM" id="Coils"/>
    </source>
</evidence>
<dbReference type="GO" id="GO:0051301">
    <property type="term" value="P:cell division"/>
    <property type="evidence" value="ECO:0007669"/>
    <property type="project" value="UniProtKB-KW"/>
</dbReference>
<gene>
    <name evidence="7 10" type="primary">ftsL</name>
    <name evidence="10" type="ORF">ACFO5I_12680</name>
</gene>
<evidence type="ECO:0000313" key="10">
    <source>
        <dbReference type="EMBL" id="MFC4720579.1"/>
    </source>
</evidence>
<keyword evidence="5 7" id="KW-0472">Membrane</keyword>
<organism evidence="10 11">
    <name type="scientific">Enterococcus lemanii</name>
    <dbReference type="NCBI Taxonomy" id="1159752"/>
    <lineage>
        <taxon>Bacteria</taxon>
        <taxon>Bacillati</taxon>
        <taxon>Bacillota</taxon>
        <taxon>Bacilli</taxon>
        <taxon>Lactobacillales</taxon>
        <taxon>Enterococcaceae</taxon>
        <taxon>Enterococcus</taxon>
    </lineage>
</organism>
<comment type="similarity">
    <text evidence="7">Belongs to the FtsL family.</text>
</comment>
<keyword evidence="11" id="KW-1185">Reference proteome</keyword>
<feature type="coiled-coil region" evidence="9">
    <location>
        <begin position="92"/>
        <end position="122"/>
    </location>
</feature>
<evidence type="ECO:0000256" key="3">
    <source>
        <dbReference type="ARBA" id="ARBA00022692"/>
    </source>
</evidence>
<evidence type="ECO:0000256" key="5">
    <source>
        <dbReference type="ARBA" id="ARBA00023136"/>
    </source>
</evidence>
<reference evidence="11" key="1">
    <citation type="journal article" date="2019" name="Int. J. Syst. Evol. Microbiol.">
        <title>The Global Catalogue of Microorganisms (GCM) 10K type strain sequencing project: providing services to taxonomists for standard genome sequencing and annotation.</title>
        <authorList>
            <consortium name="The Broad Institute Genomics Platform"/>
            <consortium name="The Broad Institute Genome Sequencing Center for Infectious Disease"/>
            <person name="Wu L."/>
            <person name="Ma J."/>
        </authorList>
    </citation>
    <scope>NUCLEOTIDE SEQUENCE [LARGE SCALE GENOMIC DNA]</scope>
    <source>
        <strain evidence="11">CGMCC 1.19032</strain>
    </source>
</reference>
<name>A0ABV9MZI6_9ENTE</name>
<evidence type="ECO:0000256" key="6">
    <source>
        <dbReference type="ARBA" id="ARBA00023306"/>
    </source>
</evidence>
<keyword evidence="4 7" id="KW-1133">Transmembrane helix</keyword>
<evidence type="ECO:0000313" key="11">
    <source>
        <dbReference type="Proteomes" id="UP001595969"/>
    </source>
</evidence>
<dbReference type="InterPro" id="IPR011922">
    <property type="entry name" value="Cell_div_FtsL"/>
</dbReference>
<keyword evidence="9" id="KW-0175">Coiled coil</keyword>
<comment type="function">
    <text evidence="7">Essential cell division protein.</text>
</comment>
<evidence type="ECO:0000256" key="1">
    <source>
        <dbReference type="ARBA" id="ARBA00022475"/>
    </source>
</evidence>
<evidence type="ECO:0000256" key="2">
    <source>
        <dbReference type="ARBA" id="ARBA00022618"/>
    </source>
</evidence>
<evidence type="ECO:0000256" key="7">
    <source>
        <dbReference type="HAMAP-Rule" id="MF_00910"/>
    </source>
</evidence>
<accession>A0ABV9MZI6</accession>
<dbReference type="NCBIfam" id="TIGR02209">
    <property type="entry name" value="ftsL_broad"/>
    <property type="match status" value="1"/>
</dbReference>
<sequence>MAELKFEEYTYQVDESSEQMIQQAESFYTPERPEVVVVPLSPARRLKRISKLEKAIAVGLIFATLAISLFMIHLRTSITQIEHNISIIQSDVSTEKEKKLQLEQEKSELSKSERIRKIAEEKGLTIHSDNLRKVK</sequence>